<feature type="compositionally biased region" description="Low complexity" evidence="1">
    <location>
        <begin position="76"/>
        <end position="90"/>
    </location>
</feature>
<feature type="region of interest" description="Disordered" evidence="1">
    <location>
        <begin position="72"/>
        <end position="99"/>
    </location>
</feature>
<dbReference type="STRING" id="285351.SAMN04488035_0092"/>
<proteinExistence type="predicted"/>
<protein>
    <submittedName>
        <fullName evidence="3">Uncharacterized protein</fullName>
    </submittedName>
</protein>
<organism evidence="3 4">
    <name type="scientific">Flavimobilis marinus</name>
    <dbReference type="NCBI Taxonomy" id="285351"/>
    <lineage>
        <taxon>Bacteria</taxon>
        <taxon>Bacillati</taxon>
        <taxon>Actinomycetota</taxon>
        <taxon>Actinomycetes</taxon>
        <taxon>Micrococcales</taxon>
        <taxon>Jonesiaceae</taxon>
        <taxon>Flavimobilis</taxon>
    </lineage>
</organism>
<evidence type="ECO:0000313" key="3">
    <source>
        <dbReference type="EMBL" id="SFE66652.1"/>
    </source>
</evidence>
<evidence type="ECO:0000256" key="1">
    <source>
        <dbReference type="SAM" id="MobiDB-lite"/>
    </source>
</evidence>
<dbReference type="AlphaFoldDB" id="A0A1I2CEP7"/>
<evidence type="ECO:0000256" key="2">
    <source>
        <dbReference type="SAM" id="Phobius"/>
    </source>
</evidence>
<keyword evidence="4" id="KW-1185">Reference proteome</keyword>
<dbReference type="RefSeq" id="WP_093374155.1">
    <property type="nucleotide sequence ID" value="NZ_BNAN01000001.1"/>
</dbReference>
<evidence type="ECO:0000313" key="4">
    <source>
        <dbReference type="Proteomes" id="UP000198520"/>
    </source>
</evidence>
<dbReference type="EMBL" id="FONZ01000001">
    <property type="protein sequence ID" value="SFE66652.1"/>
    <property type="molecule type" value="Genomic_DNA"/>
</dbReference>
<accession>A0A1I2CEP7</accession>
<sequence length="99" mass="10448">MPRDHDAILLESTRVHRERLTAAFLHGEMATRRTTKDNVRRFLGSTVIAAVMCAGCAGFSFFQANADSLRGGGARAVPSTPVSAPAAVTPAPEPQEGTP</sequence>
<reference evidence="4" key="1">
    <citation type="submission" date="2016-10" db="EMBL/GenBank/DDBJ databases">
        <authorList>
            <person name="Varghese N."/>
            <person name="Submissions S."/>
        </authorList>
    </citation>
    <scope>NUCLEOTIDE SEQUENCE [LARGE SCALE GENOMIC DNA]</scope>
    <source>
        <strain evidence="4">DSM 19083</strain>
    </source>
</reference>
<keyword evidence="2" id="KW-1133">Transmembrane helix</keyword>
<name>A0A1I2CEP7_9MICO</name>
<feature type="transmembrane region" description="Helical" evidence="2">
    <location>
        <begin position="42"/>
        <end position="62"/>
    </location>
</feature>
<keyword evidence="2" id="KW-0472">Membrane</keyword>
<keyword evidence="2" id="KW-0812">Transmembrane</keyword>
<gene>
    <name evidence="3" type="ORF">SAMN04488035_0092</name>
</gene>
<dbReference type="Proteomes" id="UP000198520">
    <property type="component" value="Unassembled WGS sequence"/>
</dbReference>